<proteinExistence type="predicted"/>
<protein>
    <recommendedName>
        <fullName evidence="3">SxtJ</fullName>
    </recommendedName>
</protein>
<reference evidence="2" key="1">
    <citation type="submission" date="2018-05" db="EMBL/GenBank/DDBJ databases">
        <authorList>
            <person name="Lanie J.A."/>
            <person name="Ng W.-L."/>
            <person name="Kazmierczak K.M."/>
            <person name="Andrzejewski T.M."/>
            <person name="Davidsen T.M."/>
            <person name="Wayne K.J."/>
            <person name="Tettelin H."/>
            <person name="Glass J.I."/>
            <person name="Rusch D."/>
            <person name="Podicherti R."/>
            <person name="Tsui H.-C.T."/>
            <person name="Winkler M.E."/>
        </authorList>
    </citation>
    <scope>NUCLEOTIDE SEQUENCE</scope>
</reference>
<sequence length="131" mass="14761">MTLLWQHERQFGKSVGGILLLIGGYLVWRHNSPLIGPSLLATGALLVILGTVAPRVLVYPRRTWMAMAEALGFVSTRVILGLVFFVILTPMALVKRWAGSDPLGRRRPAQLTYWSPYPARHRDPTHLEKMF</sequence>
<organism evidence="2">
    <name type="scientific">marine metagenome</name>
    <dbReference type="NCBI Taxonomy" id="408172"/>
    <lineage>
        <taxon>unclassified sequences</taxon>
        <taxon>metagenomes</taxon>
        <taxon>ecological metagenomes</taxon>
    </lineage>
</organism>
<dbReference type="Pfam" id="PF19588">
    <property type="entry name" value="SxtJ"/>
    <property type="match status" value="1"/>
</dbReference>
<feature type="transmembrane region" description="Helical" evidence="1">
    <location>
        <begin position="34"/>
        <end position="58"/>
    </location>
</feature>
<evidence type="ECO:0000256" key="1">
    <source>
        <dbReference type="SAM" id="Phobius"/>
    </source>
</evidence>
<dbReference type="EMBL" id="UINC01016662">
    <property type="protein sequence ID" value="SVA69210.1"/>
    <property type="molecule type" value="Genomic_DNA"/>
</dbReference>
<name>A0A381XX43_9ZZZZ</name>
<keyword evidence="1" id="KW-0812">Transmembrane</keyword>
<dbReference type="AlphaFoldDB" id="A0A381XX43"/>
<accession>A0A381XX43</accession>
<dbReference type="InterPro" id="IPR045781">
    <property type="entry name" value="SxtJ"/>
</dbReference>
<evidence type="ECO:0008006" key="3">
    <source>
        <dbReference type="Google" id="ProtNLM"/>
    </source>
</evidence>
<feature type="transmembrane region" description="Helical" evidence="1">
    <location>
        <begin position="12"/>
        <end position="28"/>
    </location>
</feature>
<gene>
    <name evidence="2" type="ORF">METZ01_LOCUS122064</name>
</gene>
<feature type="transmembrane region" description="Helical" evidence="1">
    <location>
        <begin position="70"/>
        <end position="93"/>
    </location>
</feature>
<evidence type="ECO:0000313" key="2">
    <source>
        <dbReference type="EMBL" id="SVA69210.1"/>
    </source>
</evidence>
<keyword evidence="1" id="KW-1133">Transmembrane helix</keyword>
<keyword evidence="1" id="KW-0472">Membrane</keyword>